<organism evidence="1 2">
    <name type="scientific">Trifolium pratense</name>
    <name type="common">Red clover</name>
    <dbReference type="NCBI Taxonomy" id="57577"/>
    <lineage>
        <taxon>Eukaryota</taxon>
        <taxon>Viridiplantae</taxon>
        <taxon>Streptophyta</taxon>
        <taxon>Embryophyta</taxon>
        <taxon>Tracheophyta</taxon>
        <taxon>Spermatophyta</taxon>
        <taxon>Magnoliopsida</taxon>
        <taxon>eudicotyledons</taxon>
        <taxon>Gunneridae</taxon>
        <taxon>Pentapetalae</taxon>
        <taxon>rosids</taxon>
        <taxon>fabids</taxon>
        <taxon>Fabales</taxon>
        <taxon>Fabaceae</taxon>
        <taxon>Papilionoideae</taxon>
        <taxon>50 kb inversion clade</taxon>
        <taxon>NPAAA clade</taxon>
        <taxon>Hologalegina</taxon>
        <taxon>IRL clade</taxon>
        <taxon>Trifolieae</taxon>
        <taxon>Trifolium</taxon>
    </lineage>
</organism>
<comment type="caution">
    <text evidence="1">The sequence shown here is derived from an EMBL/GenBank/DDBJ whole genome shotgun (WGS) entry which is preliminary data.</text>
</comment>
<name>A0A2K3NDA1_TRIPR</name>
<reference evidence="1 2" key="1">
    <citation type="journal article" date="2014" name="Am. J. Bot.">
        <title>Genome assembly and annotation for red clover (Trifolium pratense; Fabaceae).</title>
        <authorList>
            <person name="Istvanek J."/>
            <person name="Jaros M."/>
            <person name="Krenek A."/>
            <person name="Repkova J."/>
        </authorList>
    </citation>
    <scope>NUCLEOTIDE SEQUENCE [LARGE SCALE GENOMIC DNA]</scope>
    <source>
        <strain evidence="2">cv. Tatra</strain>
        <tissue evidence="1">Young leaves</tissue>
    </source>
</reference>
<evidence type="ECO:0000313" key="1">
    <source>
        <dbReference type="EMBL" id="PNY00989.1"/>
    </source>
</evidence>
<protein>
    <submittedName>
        <fullName evidence="1">Uncharacterized protein</fullName>
    </submittedName>
</protein>
<accession>A0A2K3NDA1</accession>
<dbReference type="EMBL" id="ASHM01019574">
    <property type="protein sequence ID" value="PNY00989.1"/>
    <property type="molecule type" value="Genomic_DNA"/>
</dbReference>
<proteinExistence type="predicted"/>
<evidence type="ECO:0000313" key="2">
    <source>
        <dbReference type="Proteomes" id="UP000236291"/>
    </source>
</evidence>
<dbReference type="AlphaFoldDB" id="A0A2K3NDA1"/>
<reference evidence="1 2" key="2">
    <citation type="journal article" date="2017" name="Front. Plant Sci.">
        <title>Gene Classification and Mining of Molecular Markers Useful in Red Clover (Trifolium pratense) Breeding.</title>
        <authorList>
            <person name="Istvanek J."/>
            <person name="Dluhosova J."/>
            <person name="Dluhos P."/>
            <person name="Patkova L."/>
            <person name="Nedelnik J."/>
            <person name="Repkova J."/>
        </authorList>
    </citation>
    <scope>NUCLEOTIDE SEQUENCE [LARGE SCALE GENOMIC DNA]</scope>
    <source>
        <strain evidence="2">cv. Tatra</strain>
        <tissue evidence="1">Young leaves</tissue>
    </source>
</reference>
<sequence>VILCDVIDIDVDDGSDDL</sequence>
<gene>
    <name evidence="1" type="ORF">L195_g024276</name>
</gene>
<feature type="non-terminal residue" evidence="1">
    <location>
        <position position="1"/>
    </location>
</feature>
<dbReference type="Proteomes" id="UP000236291">
    <property type="component" value="Unassembled WGS sequence"/>
</dbReference>